<gene>
    <name evidence="7" type="ORF">ACOC_LOCUS1592</name>
</gene>
<dbReference type="STRING" id="334426.A0A158PE72"/>
<organism evidence="9">
    <name type="scientific">Angiostrongylus costaricensis</name>
    <name type="common">Nematode worm</name>
    <dbReference type="NCBI Taxonomy" id="334426"/>
    <lineage>
        <taxon>Eukaryota</taxon>
        <taxon>Metazoa</taxon>
        <taxon>Ecdysozoa</taxon>
        <taxon>Nematoda</taxon>
        <taxon>Chromadorea</taxon>
        <taxon>Rhabditida</taxon>
        <taxon>Rhabditina</taxon>
        <taxon>Rhabditomorpha</taxon>
        <taxon>Strongyloidea</taxon>
        <taxon>Metastrongylidae</taxon>
        <taxon>Angiostrongylus</taxon>
    </lineage>
</organism>
<dbReference type="OrthoDB" id="10267969at2759"/>
<dbReference type="AlphaFoldDB" id="A0A158PE72"/>
<evidence type="ECO:0000256" key="4">
    <source>
        <dbReference type="ARBA" id="ARBA00022989"/>
    </source>
</evidence>
<comment type="similarity">
    <text evidence="2 6">Belongs to the peroxisomal membrane protein PXMP2/4 family.</text>
</comment>
<proteinExistence type="inferred from homology"/>
<reference evidence="7 8" key="2">
    <citation type="submission" date="2018-11" db="EMBL/GenBank/DDBJ databases">
        <authorList>
            <consortium name="Pathogen Informatics"/>
        </authorList>
    </citation>
    <scope>NUCLEOTIDE SEQUENCE [LARGE SCALE GENOMIC DNA]</scope>
    <source>
        <strain evidence="7 8">Costa Rica</strain>
    </source>
</reference>
<dbReference type="EMBL" id="UYYA01000247">
    <property type="protein sequence ID" value="VDM53177.1"/>
    <property type="molecule type" value="Genomic_DNA"/>
</dbReference>
<evidence type="ECO:0000256" key="5">
    <source>
        <dbReference type="ARBA" id="ARBA00023136"/>
    </source>
</evidence>
<dbReference type="Proteomes" id="UP000267027">
    <property type="component" value="Unassembled WGS sequence"/>
</dbReference>
<keyword evidence="8" id="KW-1185">Reference proteome</keyword>
<evidence type="ECO:0000256" key="2">
    <source>
        <dbReference type="ARBA" id="ARBA00006824"/>
    </source>
</evidence>
<dbReference type="WBParaSite" id="ACOC_0000159101-mRNA-1">
    <property type="protein sequence ID" value="ACOC_0000159101-mRNA-1"/>
    <property type="gene ID" value="ACOC_0000159101"/>
</dbReference>
<evidence type="ECO:0000256" key="6">
    <source>
        <dbReference type="RuleBase" id="RU363053"/>
    </source>
</evidence>
<dbReference type="PANTHER" id="PTHR11266:SF8">
    <property type="entry name" value="MPV17-LIKE PROTEIN 2"/>
    <property type="match status" value="1"/>
</dbReference>
<sequence>MPVRLQKISGKGLGRHLLFTNTAISCAQIGTADLMQQLFHGDFQRNGWDHWRTARMAAIGLVMGPMLHCFYRVLDSRQFHGGRRKVVTKKLCCDAACMPIFSFTFMTVGGLLEGSSLSSAFMEYRKKMWHIFKVDLSIWPPAQFISFWFLPPSFRVVYVNIVSLIYNFVMSYIKNNDIAEIERNK</sequence>
<evidence type="ECO:0000256" key="1">
    <source>
        <dbReference type="ARBA" id="ARBA00004141"/>
    </source>
</evidence>
<protein>
    <submittedName>
        <fullName evidence="9">Mpv17-like protein 2</fullName>
    </submittedName>
</protein>
<dbReference type="GO" id="GO:0005739">
    <property type="term" value="C:mitochondrion"/>
    <property type="evidence" value="ECO:0007669"/>
    <property type="project" value="TreeGrafter"/>
</dbReference>
<name>A0A158PE72_ANGCS</name>
<comment type="subcellular location">
    <subcellularLocation>
        <location evidence="1">Membrane</location>
        <topology evidence="1">Multi-pass membrane protein</topology>
    </subcellularLocation>
</comment>
<accession>A0A158PE72</accession>
<feature type="transmembrane region" description="Helical" evidence="6">
    <location>
        <begin position="91"/>
        <end position="112"/>
    </location>
</feature>
<dbReference type="InterPro" id="IPR007248">
    <property type="entry name" value="Mpv17_PMP22"/>
</dbReference>
<reference evidence="9" key="1">
    <citation type="submission" date="2016-04" db="UniProtKB">
        <authorList>
            <consortium name="WormBaseParasite"/>
        </authorList>
    </citation>
    <scope>IDENTIFICATION</scope>
</reference>
<dbReference type="GO" id="GO:0061668">
    <property type="term" value="P:mitochondrial ribosome assembly"/>
    <property type="evidence" value="ECO:0007669"/>
    <property type="project" value="TreeGrafter"/>
</dbReference>
<evidence type="ECO:0000313" key="9">
    <source>
        <dbReference type="WBParaSite" id="ACOC_0000159101-mRNA-1"/>
    </source>
</evidence>
<keyword evidence="4 6" id="KW-1133">Transmembrane helix</keyword>
<evidence type="ECO:0000313" key="7">
    <source>
        <dbReference type="EMBL" id="VDM53177.1"/>
    </source>
</evidence>
<keyword evidence="5 6" id="KW-0472">Membrane</keyword>
<dbReference type="OMA" id="KFLYTWM"/>
<dbReference type="PROSITE" id="PS51257">
    <property type="entry name" value="PROKAR_LIPOPROTEIN"/>
    <property type="match status" value="1"/>
</dbReference>
<evidence type="ECO:0000256" key="3">
    <source>
        <dbReference type="ARBA" id="ARBA00022692"/>
    </source>
</evidence>
<dbReference type="Pfam" id="PF04117">
    <property type="entry name" value="Mpv17_PMP22"/>
    <property type="match status" value="1"/>
</dbReference>
<dbReference type="PANTHER" id="PTHR11266">
    <property type="entry name" value="PEROXISOMAL MEMBRANE PROTEIN 2, PXMP2 MPV17"/>
    <property type="match status" value="1"/>
</dbReference>
<feature type="transmembrane region" description="Helical" evidence="6">
    <location>
        <begin position="53"/>
        <end position="71"/>
    </location>
</feature>
<keyword evidence="3 6" id="KW-0812">Transmembrane</keyword>
<dbReference type="GO" id="GO:0016020">
    <property type="term" value="C:membrane"/>
    <property type="evidence" value="ECO:0007669"/>
    <property type="project" value="UniProtKB-SubCell"/>
</dbReference>
<evidence type="ECO:0000313" key="8">
    <source>
        <dbReference type="Proteomes" id="UP000267027"/>
    </source>
</evidence>